<dbReference type="SUPFAM" id="SSF51735">
    <property type="entry name" value="NAD(P)-binding Rossmann-fold domains"/>
    <property type="match status" value="1"/>
</dbReference>
<proteinExistence type="predicted"/>
<keyword evidence="3" id="KW-1185">Reference proteome</keyword>
<evidence type="ECO:0000313" key="3">
    <source>
        <dbReference type="Proteomes" id="UP000291469"/>
    </source>
</evidence>
<sequence>MSVVAVLGGGNGAHAAVVDLQLKGYRVAWWRRDAGAFPPDGCLRYTGILGEGEITVERCTDVLAEAVEDADLVVAPLPADAQPPLLDRLAPALRDGQAVAFTPGTFGSWLGAQRRPGVTFLETGTLPYLARVTAPGEVSIPVVATRLPTGSIPGEGPAADAAHEAFAAAYPSAVRVSDGWDAALCNWGPVLHPPLIVQNLGAIESLGDAFDIHAAGTSEGVVRTILAVDEERIALRRTLNLPGEHWPIRTHYDESPQGMYGSDAKRRLVESGLWRERLHPRHRYVTEDLLCGLVLTASWGRAAGQPMPVSEALLTLAAPSLGVDPWTEGRSAASIGAEDLEVLRAAARHGGGR</sequence>
<evidence type="ECO:0000259" key="1">
    <source>
        <dbReference type="Pfam" id="PF02317"/>
    </source>
</evidence>
<dbReference type="KEGG" id="erz:ER308_13060"/>
<dbReference type="InterPro" id="IPR013328">
    <property type="entry name" value="6PGD_dom2"/>
</dbReference>
<dbReference type="PANTHER" id="PTHR38015:SF1">
    <property type="entry name" value="OPINE DEHYDROGENASE DOMAIN-CONTAINING PROTEIN"/>
    <property type="match status" value="1"/>
</dbReference>
<dbReference type="InterPro" id="IPR003421">
    <property type="entry name" value="Opine_DH"/>
</dbReference>
<accession>A0A411YH51</accession>
<organism evidence="2 3">
    <name type="scientific">Egibacter rhizosphaerae</name>
    <dbReference type="NCBI Taxonomy" id="1670831"/>
    <lineage>
        <taxon>Bacteria</taxon>
        <taxon>Bacillati</taxon>
        <taxon>Actinomycetota</taxon>
        <taxon>Nitriliruptoria</taxon>
        <taxon>Egibacterales</taxon>
        <taxon>Egibacteraceae</taxon>
        <taxon>Egibacter</taxon>
    </lineage>
</organism>
<dbReference type="AlphaFoldDB" id="A0A411YH51"/>
<dbReference type="Gene3D" id="3.40.50.720">
    <property type="entry name" value="NAD(P)-binding Rossmann-like Domain"/>
    <property type="match status" value="1"/>
</dbReference>
<dbReference type="EMBL" id="CP036402">
    <property type="protein sequence ID" value="QBI20402.1"/>
    <property type="molecule type" value="Genomic_DNA"/>
</dbReference>
<reference evidence="2 3" key="1">
    <citation type="submission" date="2019-01" db="EMBL/GenBank/DDBJ databases">
        <title>Egibacter rhizosphaerae EGI 80759T.</title>
        <authorList>
            <person name="Chen D.-D."/>
            <person name="Tian Y."/>
            <person name="Jiao J.-Y."/>
            <person name="Zhang X.-T."/>
            <person name="Zhang Y.-G."/>
            <person name="Zhang Y."/>
            <person name="Xiao M."/>
            <person name="Shu W.-S."/>
            <person name="Li W.-J."/>
        </authorList>
    </citation>
    <scope>NUCLEOTIDE SEQUENCE [LARGE SCALE GENOMIC DNA]</scope>
    <source>
        <strain evidence="2 3">EGI 80759</strain>
    </source>
</reference>
<dbReference type="GO" id="GO:0016491">
    <property type="term" value="F:oxidoreductase activity"/>
    <property type="evidence" value="ECO:0007669"/>
    <property type="project" value="InterPro"/>
</dbReference>
<dbReference type="PANTHER" id="PTHR38015">
    <property type="entry name" value="BLR6086 PROTEIN"/>
    <property type="match status" value="1"/>
</dbReference>
<dbReference type="Proteomes" id="UP000291469">
    <property type="component" value="Chromosome"/>
</dbReference>
<dbReference type="SUPFAM" id="SSF48179">
    <property type="entry name" value="6-phosphogluconate dehydrogenase C-terminal domain-like"/>
    <property type="match status" value="1"/>
</dbReference>
<dbReference type="InterPro" id="IPR036291">
    <property type="entry name" value="NAD(P)-bd_dom_sf"/>
</dbReference>
<protein>
    <submittedName>
        <fullName evidence="2">Glycerol-3-phosphate dehydrogenase</fullName>
    </submittedName>
</protein>
<feature type="domain" description="Opine dehydrogenase" evidence="1">
    <location>
        <begin position="179"/>
        <end position="318"/>
    </location>
</feature>
<dbReference type="InterPro" id="IPR008927">
    <property type="entry name" value="6-PGluconate_DH-like_C_sf"/>
</dbReference>
<evidence type="ECO:0000313" key="2">
    <source>
        <dbReference type="EMBL" id="QBI20402.1"/>
    </source>
</evidence>
<gene>
    <name evidence="2" type="ORF">ER308_13060</name>
</gene>
<dbReference type="InterPro" id="IPR051729">
    <property type="entry name" value="Opine/Lysopine_DH"/>
</dbReference>
<dbReference type="OrthoDB" id="1073746at2"/>
<dbReference type="Gene3D" id="1.10.1040.10">
    <property type="entry name" value="N-(1-d-carboxylethyl)-l-norvaline Dehydrogenase, domain 2"/>
    <property type="match status" value="1"/>
</dbReference>
<dbReference type="Pfam" id="PF02317">
    <property type="entry name" value="Octopine_DH"/>
    <property type="match status" value="1"/>
</dbReference>
<name>A0A411YH51_9ACTN</name>